<dbReference type="PROSITE" id="PS50222">
    <property type="entry name" value="EF_HAND_2"/>
    <property type="match status" value="1"/>
</dbReference>
<dbReference type="Gene3D" id="1.10.238.10">
    <property type="entry name" value="EF-hand"/>
    <property type="match status" value="1"/>
</dbReference>
<dbReference type="GO" id="GO:0043226">
    <property type="term" value="C:organelle"/>
    <property type="evidence" value="ECO:0007669"/>
    <property type="project" value="UniProtKB-ARBA"/>
</dbReference>
<dbReference type="EMBL" id="KQ459784">
    <property type="protein sequence ID" value="KPJ19946.1"/>
    <property type="molecule type" value="Genomic_DNA"/>
</dbReference>
<evidence type="ECO:0000256" key="1">
    <source>
        <dbReference type="ARBA" id="ARBA00022737"/>
    </source>
</evidence>
<dbReference type="STRING" id="76193.A0A0N1IQC4"/>
<name>A0A0N1IQC4_PAPMA</name>
<feature type="domain" description="EF-hand" evidence="2">
    <location>
        <begin position="39"/>
        <end position="69"/>
    </location>
</feature>
<evidence type="ECO:0000259" key="2">
    <source>
        <dbReference type="PROSITE" id="PS50222"/>
    </source>
</evidence>
<dbReference type="Pfam" id="PF13405">
    <property type="entry name" value="EF-hand_6"/>
    <property type="match status" value="1"/>
</dbReference>
<evidence type="ECO:0000313" key="4">
    <source>
        <dbReference type="Proteomes" id="UP000053240"/>
    </source>
</evidence>
<reference evidence="3 4" key="1">
    <citation type="journal article" date="2015" name="Nat. Commun.">
        <title>Outbred genome sequencing and CRISPR/Cas9 gene editing in butterflies.</title>
        <authorList>
            <person name="Li X."/>
            <person name="Fan D."/>
            <person name="Zhang W."/>
            <person name="Liu G."/>
            <person name="Zhang L."/>
            <person name="Zhao L."/>
            <person name="Fang X."/>
            <person name="Chen L."/>
            <person name="Dong Y."/>
            <person name="Chen Y."/>
            <person name="Ding Y."/>
            <person name="Zhao R."/>
            <person name="Feng M."/>
            <person name="Zhu Y."/>
            <person name="Feng Y."/>
            <person name="Jiang X."/>
            <person name="Zhu D."/>
            <person name="Xiang H."/>
            <person name="Feng X."/>
            <person name="Li S."/>
            <person name="Wang J."/>
            <person name="Zhang G."/>
            <person name="Kronforst M.R."/>
            <person name="Wang W."/>
        </authorList>
    </citation>
    <scope>NUCLEOTIDE SEQUENCE [LARGE SCALE GENOMIC DNA]</scope>
    <source>
        <strain evidence="3">Ya'a_city_454_Pm</strain>
        <tissue evidence="3">Whole body</tissue>
    </source>
</reference>
<dbReference type="SUPFAM" id="SSF47473">
    <property type="entry name" value="EF-hand"/>
    <property type="match status" value="1"/>
</dbReference>
<gene>
    <name evidence="3" type="ORF">RR48_04107</name>
</gene>
<accession>A0A0N1IQC4</accession>
<dbReference type="FunFam" id="1.10.238.10:FF:000178">
    <property type="entry name" value="Calmodulin-2 A"/>
    <property type="match status" value="1"/>
</dbReference>
<dbReference type="InterPro" id="IPR002048">
    <property type="entry name" value="EF_hand_dom"/>
</dbReference>
<evidence type="ECO:0000313" key="3">
    <source>
        <dbReference type="EMBL" id="KPJ19946.1"/>
    </source>
</evidence>
<dbReference type="GO" id="GO:0005509">
    <property type="term" value="F:calcium ion binding"/>
    <property type="evidence" value="ECO:0007669"/>
    <property type="project" value="InterPro"/>
</dbReference>
<dbReference type="AlphaFoldDB" id="A0A0N1IQC4"/>
<protein>
    <submittedName>
        <fullName evidence="3">Calmodulin</fullName>
    </submittedName>
</protein>
<keyword evidence="1" id="KW-0677">Repeat</keyword>
<organism evidence="3 4">
    <name type="scientific">Papilio machaon</name>
    <name type="common">Old World swallowtail butterfly</name>
    <dbReference type="NCBI Taxonomy" id="76193"/>
    <lineage>
        <taxon>Eukaryota</taxon>
        <taxon>Metazoa</taxon>
        <taxon>Ecdysozoa</taxon>
        <taxon>Arthropoda</taxon>
        <taxon>Hexapoda</taxon>
        <taxon>Insecta</taxon>
        <taxon>Pterygota</taxon>
        <taxon>Neoptera</taxon>
        <taxon>Endopterygota</taxon>
        <taxon>Lepidoptera</taxon>
        <taxon>Glossata</taxon>
        <taxon>Ditrysia</taxon>
        <taxon>Papilionoidea</taxon>
        <taxon>Papilionidae</taxon>
        <taxon>Papilioninae</taxon>
        <taxon>Papilio</taxon>
    </lineage>
</organism>
<dbReference type="InterPro" id="IPR011992">
    <property type="entry name" value="EF-hand-dom_pair"/>
</dbReference>
<dbReference type="Proteomes" id="UP000053240">
    <property type="component" value="Unassembled WGS sequence"/>
</dbReference>
<dbReference type="InParanoid" id="A0A0N1IQC4"/>
<keyword evidence="4" id="KW-1185">Reference proteome</keyword>
<proteinExistence type="predicted"/>
<sequence>MAETESTDEIYNKEYRRIRRITKDLAIRQISSEYGLTEEQVAEFKEAFMLFDKAKDGTITMAELGVVMR</sequence>